<dbReference type="InterPro" id="IPR024775">
    <property type="entry name" value="DinB-like"/>
</dbReference>
<keyword evidence="2" id="KW-0808">Transferase</keyword>
<name>A0A919GFM9_9ACTN</name>
<sequence>MTTAENTVVTAPVTAPAAVTAPADGEAAAATDAITPDDKDWTWVLERSCPDCGLDTPAVVPEEVAGLVRANAASWLAALDAEEDGLRRRPRPDVWSALEYACHVRDVFRLFHVRLNLMLDQDGPLFPNWDQDETALAERYGEQDPRTVAAELAEAAEILAGGFDRVSGEQWQRTGNRSDGARFTVASFSRYLIHDPVHHLHDVTGVPAA</sequence>
<dbReference type="Pfam" id="PF12867">
    <property type="entry name" value="DinB_2"/>
    <property type="match status" value="1"/>
</dbReference>
<feature type="domain" description="DinB-like" evidence="1">
    <location>
        <begin position="69"/>
        <end position="201"/>
    </location>
</feature>
<dbReference type="Proteomes" id="UP000617734">
    <property type="component" value="Unassembled WGS sequence"/>
</dbReference>
<evidence type="ECO:0000259" key="1">
    <source>
        <dbReference type="Pfam" id="PF12867"/>
    </source>
</evidence>
<reference evidence="2" key="1">
    <citation type="journal article" date="2014" name="Int. J. Syst. Evol. Microbiol.">
        <title>Complete genome sequence of Corynebacterium casei LMG S-19264T (=DSM 44701T), isolated from a smear-ripened cheese.</title>
        <authorList>
            <consortium name="US DOE Joint Genome Institute (JGI-PGF)"/>
            <person name="Walter F."/>
            <person name="Albersmeier A."/>
            <person name="Kalinowski J."/>
            <person name="Ruckert C."/>
        </authorList>
    </citation>
    <scope>NUCLEOTIDE SEQUENCE</scope>
    <source>
        <strain evidence="2">JCM 4646</strain>
    </source>
</reference>
<keyword evidence="2" id="KW-0489">Methyltransferase</keyword>
<comment type="caution">
    <text evidence="2">The sequence shown here is derived from an EMBL/GenBank/DDBJ whole genome shotgun (WGS) entry which is preliminary data.</text>
</comment>
<dbReference type="GeneID" id="95357167"/>
<proteinExistence type="predicted"/>
<dbReference type="GO" id="GO:0032259">
    <property type="term" value="P:methylation"/>
    <property type="evidence" value="ECO:0007669"/>
    <property type="project" value="UniProtKB-KW"/>
</dbReference>
<evidence type="ECO:0000313" key="3">
    <source>
        <dbReference type="Proteomes" id="UP000617734"/>
    </source>
</evidence>
<accession>A0A919GFM9</accession>
<dbReference type="Gene3D" id="1.20.120.450">
    <property type="entry name" value="dinb family like domain"/>
    <property type="match status" value="1"/>
</dbReference>
<organism evidence="2 3">
    <name type="scientific">Kitasatospora indigofera</name>
    <dbReference type="NCBI Taxonomy" id="67307"/>
    <lineage>
        <taxon>Bacteria</taxon>
        <taxon>Bacillati</taxon>
        <taxon>Actinomycetota</taxon>
        <taxon>Actinomycetes</taxon>
        <taxon>Kitasatosporales</taxon>
        <taxon>Streptomycetaceae</taxon>
        <taxon>Kitasatospora</taxon>
    </lineage>
</organism>
<dbReference type="SUPFAM" id="SSF109854">
    <property type="entry name" value="DinB/YfiT-like putative metalloenzymes"/>
    <property type="match status" value="1"/>
</dbReference>
<reference evidence="2" key="2">
    <citation type="submission" date="2020-09" db="EMBL/GenBank/DDBJ databases">
        <authorList>
            <person name="Sun Q."/>
            <person name="Ohkuma M."/>
        </authorList>
    </citation>
    <scope>NUCLEOTIDE SEQUENCE</scope>
    <source>
        <strain evidence="2">JCM 4646</strain>
    </source>
</reference>
<protein>
    <submittedName>
        <fullName evidence="2">Methyltransferase type 12</fullName>
    </submittedName>
</protein>
<gene>
    <name evidence="2" type="ORF">GCM10018781_69050</name>
</gene>
<dbReference type="EMBL" id="BNBO01000062">
    <property type="protein sequence ID" value="GHH82980.1"/>
    <property type="molecule type" value="Genomic_DNA"/>
</dbReference>
<dbReference type="GO" id="GO:0008168">
    <property type="term" value="F:methyltransferase activity"/>
    <property type="evidence" value="ECO:0007669"/>
    <property type="project" value="UniProtKB-KW"/>
</dbReference>
<keyword evidence="3" id="KW-1185">Reference proteome</keyword>
<dbReference type="InterPro" id="IPR034660">
    <property type="entry name" value="DinB/YfiT-like"/>
</dbReference>
<dbReference type="RefSeq" id="WP_190214859.1">
    <property type="nucleotide sequence ID" value="NZ_BNBO01000062.1"/>
</dbReference>
<dbReference type="AlphaFoldDB" id="A0A919GFM9"/>
<evidence type="ECO:0000313" key="2">
    <source>
        <dbReference type="EMBL" id="GHH82980.1"/>
    </source>
</evidence>